<evidence type="ECO:0000313" key="1">
    <source>
        <dbReference type="EMBL" id="CBF79410.1"/>
    </source>
</evidence>
<name>Q5AW78_EMENI</name>
<accession>Q5AW78</accession>
<dbReference type="GeneID" id="2869434"/>
<dbReference type="KEGG" id="ani:ANIA_07452"/>
<sequence length="182" mass="20429">MIHLFPESQRSQIAVRGLLHALSAGQPAYSYPLFTKQMTPLDTGIKNLRNPSNAGGFLDHSIDAAASMPPMYTYYLNGKSIYIPKIDNEIGVTLTRVVNAVNKSWVSRSKPGHTGTTQEKVGFSGQRSCTIALVLRTMKALELDVNSMPQRRPRLKSTLPARRCCRARRFHKTEVDRPKRFN</sequence>
<dbReference type="AlphaFoldDB" id="Q5AW78"/>
<gene>
    <name evidence="1" type="ORF">ANIA_07452</name>
</gene>
<organism evidence="1 2">
    <name type="scientific">Emericella nidulans (strain FGSC A4 / ATCC 38163 / CBS 112.46 / NRRL 194 / M139)</name>
    <name type="common">Aspergillus nidulans</name>
    <dbReference type="NCBI Taxonomy" id="227321"/>
    <lineage>
        <taxon>Eukaryota</taxon>
        <taxon>Fungi</taxon>
        <taxon>Dikarya</taxon>
        <taxon>Ascomycota</taxon>
        <taxon>Pezizomycotina</taxon>
        <taxon>Eurotiomycetes</taxon>
        <taxon>Eurotiomycetidae</taxon>
        <taxon>Eurotiales</taxon>
        <taxon>Aspergillaceae</taxon>
        <taxon>Aspergillus</taxon>
        <taxon>Aspergillus subgen. Nidulantes</taxon>
    </lineage>
</organism>
<keyword evidence="2" id="KW-1185">Reference proteome</keyword>
<reference evidence="2" key="1">
    <citation type="journal article" date="2005" name="Nature">
        <title>Sequencing of Aspergillus nidulans and comparative analysis with A. fumigatus and A. oryzae.</title>
        <authorList>
            <person name="Galagan J.E."/>
            <person name="Calvo S.E."/>
            <person name="Cuomo C."/>
            <person name="Ma L.J."/>
            <person name="Wortman J.R."/>
            <person name="Batzoglou S."/>
            <person name="Lee S.I."/>
            <person name="Basturkmen M."/>
            <person name="Spevak C.C."/>
            <person name="Clutterbuck J."/>
            <person name="Kapitonov V."/>
            <person name="Jurka J."/>
            <person name="Scazzocchio C."/>
            <person name="Farman M."/>
            <person name="Butler J."/>
            <person name="Purcell S."/>
            <person name="Harris S."/>
            <person name="Braus G.H."/>
            <person name="Draht O."/>
            <person name="Busch S."/>
            <person name="D'Enfert C."/>
            <person name="Bouchier C."/>
            <person name="Goldman G.H."/>
            <person name="Bell-Pedersen D."/>
            <person name="Griffiths-Jones S."/>
            <person name="Doonan J.H."/>
            <person name="Yu J."/>
            <person name="Vienken K."/>
            <person name="Pain A."/>
            <person name="Freitag M."/>
            <person name="Selker E.U."/>
            <person name="Archer D.B."/>
            <person name="Penalva M.A."/>
            <person name="Oakley B.R."/>
            <person name="Momany M."/>
            <person name="Tanaka T."/>
            <person name="Kumagai T."/>
            <person name="Asai K."/>
            <person name="Machida M."/>
            <person name="Nierman W.C."/>
            <person name="Denning D.W."/>
            <person name="Caddick M."/>
            <person name="Hynes M."/>
            <person name="Paoletti M."/>
            <person name="Fischer R."/>
            <person name="Miller B."/>
            <person name="Dyer P."/>
            <person name="Sachs M.S."/>
            <person name="Osmani S.A."/>
            <person name="Birren B.W."/>
        </authorList>
    </citation>
    <scope>NUCLEOTIDE SEQUENCE [LARGE SCALE GENOMIC DNA]</scope>
    <source>
        <strain evidence="2">FGSC A4 / ATCC 38163 / CBS 112.46 / NRRL 194 / M139</strain>
    </source>
</reference>
<dbReference type="EMBL" id="BN001304">
    <property type="protein sequence ID" value="CBF79410.1"/>
    <property type="molecule type" value="Genomic_DNA"/>
</dbReference>
<dbReference type="Proteomes" id="UP000000560">
    <property type="component" value="Chromosome IV"/>
</dbReference>
<dbReference type="RefSeq" id="XP_680721.1">
    <property type="nucleotide sequence ID" value="XM_675629.1"/>
</dbReference>
<proteinExistence type="predicted"/>
<accession>C8VBC7</accession>
<dbReference type="VEuPathDB" id="FungiDB:AN7452"/>
<dbReference type="HOGENOM" id="CLU_1481973_0_0_1"/>
<protein>
    <submittedName>
        <fullName evidence="1">Uncharacterized protein</fullName>
    </submittedName>
</protein>
<evidence type="ECO:0000313" key="2">
    <source>
        <dbReference type="Proteomes" id="UP000000560"/>
    </source>
</evidence>
<reference evidence="2" key="2">
    <citation type="journal article" date="2009" name="Fungal Genet. Biol.">
        <title>The 2008 update of the Aspergillus nidulans genome annotation: a community effort.</title>
        <authorList>
            <person name="Wortman J.R."/>
            <person name="Gilsenan J.M."/>
            <person name="Joardar V."/>
            <person name="Deegan J."/>
            <person name="Clutterbuck J."/>
            <person name="Andersen M.R."/>
            <person name="Archer D."/>
            <person name="Bencina M."/>
            <person name="Braus G."/>
            <person name="Coutinho P."/>
            <person name="von Dohren H."/>
            <person name="Doonan J."/>
            <person name="Driessen A.J."/>
            <person name="Durek P."/>
            <person name="Espeso E."/>
            <person name="Fekete E."/>
            <person name="Flipphi M."/>
            <person name="Estrada C.G."/>
            <person name="Geysens S."/>
            <person name="Goldman G."/>
            <person name="de Groot P.W."/>
            <person name="Hansen K."/>
            <person name="Harris S.D."/>
            <person name="Heinekamp T."/>
            <person name="Helmstaedt K."/>
            <person name="Henrissat B."/>
            <person name="Hofmann G."/>
            <person name="Homan T."/>
            <person name="Horio T."/>
            <person name="Horiuchi H."/>
            <person name="James S."/>
            <person name="Jones M."/>
            <person name="Karaffa L."/>
            <person name="Karanyi Z."/>
            <person name="Kato M."/>
            <person name="Keller N."/>
            <person name="Kelly D.E."/>
            <person name="Kiel J.A."/>
            <person name="Kim J.M."/>
            <person name="van der Klei I.J."/>
            <person name="Klis F.M."/>
            <person name="Kovalchuk A."/>
            <person name="Krasevec N."/>
            <person name="Kubicek C.P."/>
            <person name="Liu B."/>
            <person name="Maccabe A."/>
            <person name="Meyer V."/>
            <person name="Mirabito P."/>
            <person name="Miskei M."/>
            <person name="Mos M."/>
            <person name="Mullins J."/>
            <person name="Nelson D.R."/>
            <person name="Nielsen J."/>
            <person name="Oakley B.R."/>
            <person name="Osmani S.A."/>
            <person name="Pakula T."/>
            <person name="Paszewski A."/>
            <person name="Paulsen I."/>
            <person name="Pilsyk S."/>
            <person name="Pocsi I."/>
            <person name="Punt P.J."/>
            <person name="Ram A.F."/>
            <person name="Ren Q."/>
            <person name="Robellet X."/>
            <person name="Robson G."/>
            <person name="Seiboth B."/>
            <person name="van Solingen P."/>
            <person name="Specht T."/>
            <person name="Sun J."/>
            <person name="Taheri-Talesh N."/>
            <person name="Takeshita N."/>
            <person name="Ussery D."/>
            <person name="vanKuyk P.A."/>
            <person name="Visser H."/>
            <person name="van de Vondervoort P.J."/>
            <person name="de Vries R.P."/>
            <person name="Walton J."/>
            <person name="Xiang X."/>
            <person name="Xiong Y."/>
            <person name="Zeng A.P."/>
            <person name="Brandt B.W."/>
            <person name="Cornell M.J."/>
            <person name="van den Hondel C.A."/>
            <person name="Visser J."/>
            <person name="Oliver S.G."/>
            <person name="Turner G."/>
        </authorList>
    </citation>
    <scope>GENOME REANNOTATION</scope>
    <source>
        <strain evidence="2">FGSC A4 / ATCC 38163 / CBS 112.46 / NRRL 194 / M139</strain>
    </source>
</reference>
<dbReference type="InParanoid" id="Q5AW78"/>